<dbReference type="EMBL" id="JAHZIK010000287">
    <property type="protein sequence ID" value="MBW7455002.1"/>
    <property type="molecule type" value="Genomic_DNA"/>
</dbReference>
<sequence>MFEEKKMTLIEHLAELRKRIIGVIVVLFLTMIGGLILSPKVLLYLKGVPPASGITWNVFSPWDALRIYMQVAFVISAAVTLPYILYQLWSFMKVGLKKEEQEATLRYIPYSVLCFLIGIGFAYFVVFPMSFSFTSRISDQLDLTQTYGIAQYFGFMLSIVIPMSLAFELPVVIMFLTKIGVLTPKVLNSMRRYAYLGLVILASLISPPELISHLMVFIPLVVLYEISVLLSRVVYRKKTKVPAIDAAVMNG</sequence>
<evidence type="ECO:0000256" key="5">
    <source>
        <dbReference type="HAMAP-Rule" id="MF_00902"/>
    </source>
</evidence>
<protein>
    <recommendedName>
        <fullName evidence="5">Sec-independent protein translocase protein TatC</fullName>
    </recommendedName>
</protein>
<keyword evidence="3 5" id="KW-1133">Transmembrane helix</keyword>
<comment type="subcellular location">
    <subcellularLocation>
        <location evidence="5">Cell membrane</location>
        <topology evidence="5">Multi-pass membrane protein</topology>
    </subcellularLocation>
    <subcellularLocation>
        <location evidence="1">Membrane</location>
        <topology evidence="1">Multi-pass membrane protein</topology>
    </subcellularLocation>
</comment>
<keyword evidence="7" id="KW-1185">Reference proteome</keyword>
<feature type="transmembrane region" description="Helical" evidence="5">
    <location>
        <begin position="193"/>
        <end position="211"/>
    </location>
</feature>
<keyword evidence="2 5" id="KW-0812">Transmembrane</keyword>
<dbReference type="InterPro" id="IPR019820">
    <property type="entry name" value="Sec-indep_translocase_CS"/>
</dbReference>
<dbReference type="HAMAP" id="MF_00902">
    <property type="entry name" value="TatC"/>
    <property type="match status" value="1"/>
</dbReference>
<name>A0ABS7C269_9BACL</name>
<proteinExistence type="inferred from homology"/>
<accession>A0ABS7C269</accession>
<dbReference type="PROSITE" id="PS01218">
    <property type="entry name" value="TATC"/>
    <property type="match status" value="1"/>
</dbReference>
<keyword evidence="5" id="KW-0653">Protein transport</keyword>
<evidence type="ECO:0000313" key="6">
    <source>
        <dbReference type="EMBL" id="MBW7455002.1"/>
    </source>
</evidence>
<dbReference type="RefSeq" id="WP_210045588.1">
    <property type="nucleotide sequence ID" value="NZ_JBHLVU010000004.1"/>
</dbReference>
<organism evidence="6 7">
    <name type="scientific">Paenibacillus sepulcri</name>
    <dbReference type="NCBI Taxonomy" id="359917"/>
    <lineage>
        <taxon>Bacteria</taxon>
        <taxon>Bacillati</taxon>
        <taxon>Bacillota</taxon>
        <taxon>Bacilli</taxon>
        <taxon>Bacillales</taxon>
        <taxon>Paenibacillaceae</taxon>
        <taxon>Paenibacillus</taxon>
    </lineage>
</organism>
<feature type="transmembrane region" description="Helical" evidence="5">
    <location>
        <begin position="20"/>
        <end position="45"/>
    </location>
</feature>
<keyword evidence="5" id="KW-0811">Translocation</keyword>
<comment type="subunit">
    <text evidence="5">Forms a complex with TatA.</text>
</comment>
<dbReference type="Pfam" id="PF00902">
    <property type="entry name" value="TatC"/>
    <property type="match status" value="1"/>
</dbReference>
<dbReference type="PANTHER" id="PTHR30371">
    <property type="entry name" value="SEC-INDEPENDENT PROTEIN TRANSLOCASE PROTEIN TATC"/>
    <property type="match status" value="1"/>
</dbReference>
<evidence type="ECO:0000313" key="7">
    <source>
        <dbReference type="Proteomes" id="UP001519887"/>
    </source>
</evidence>
<comment type="function">
    <text evidence="5">Part of the twin-arginine translocation (Tat) system that transports large folded proteins containing a characteristic twin-arginine motif in their signal peptide across membranes.</text>
</comment>
<comment type="similarity">
    <text evidence="5">Belongs to the TatC family.</text>
</comment>
<evidence type="ECO:0000256" key="2">
    <source>
        <dbReference type="ARBA" id="ARBA00022692"/>
    </source>
</evidence>
<feature type="transmembrane region" description="Helical" evidence="5">
    <location>
        <begin position="65"/>
        <end position="86"/>
    </location>
</feature>
<dbReference type="NCBIfam" id="TIGR00945">
    <property type="entry name" value="tatC"/>
    <property type="match status" value="1"/>
</dbReference>
<dbReference type="InterPro" id="IPR002033">
    <property type="entry name" value="TatC"/>
</dbReference>
<feature type="transmembrane region" description="Helical" evidence="5">
    <location>
        <begin position="107"/>
        <end position="129"/>
    </location>
</feature>
<keyword evidence="5" id="KW-0813">Transport</keyword>
<keyword evidence="4 5" id="KW-0472">Membrane</keyword>
<gene>
    <name evidence="5 6" type="primary">tatC</name>
    <name evidence="6" type="ORF">K0U00_13250</name>
</gene>
<keyword evidence="5" id="KW-1003">Cell membrane</keyword>
<evidence type="ECO:0000256" key="1">
    <source>
        <dbReference type="ARBA" id="ARBA00004141"/>
    </source>
</evidence>
<feature type="transmembrane region" description="Helical" evidence="5">
    <location>
        <begin position="149"/>
        <end position="181"/>
    </location>
</feature>
<comment type="caution">
    <text evidence="6">The sequence shown here is derived from an EMBL/GenBank/DDBJ whole genome shotgun (WGS) entry which is preliminary data.</text>
</comment>
<feature type="transmembrane region" description="Helical" evidence="5">
    <location>
        <begin position="217"/>
        <end position="235"/>
    </location>
</feature>
<dbReference type="PRINTS" id="PR01840">
    <property type="entry name" value="TATCFAMILY"/>
</dbReference>
<dbReference type="PANTHER" id="PTHR30371:SF0">
    <property type="entry name" value="SEC-INDEPENDENT PROTEIN TRANSLOCASE PROTEIN TATC, CHLOROPLASTIC-RELATED"/>
    <property type="match status" value="1"/>
</dbReference>
<reference evidence="6 7" key="1">
    <citation type="submission" date="2021-07" db="EMBL/GenBank/DDBJ databases">
        <title>Paenibacillus radiodurans sp. nov., isolated from the southeastern edge of Tengger Desert.</title>
        <authorList>
            <person name="Zhang G."/>
        </authorList>
    </citation>
    <scope>NUCLEOTIDE SEQUENCE [LARGE SCALE GENOMIC DNA]</scope>
    <source>
        <strain evidence="6 7">CCM 7311</strain>
    </source>
</reference>
<evidence type="ECO:0000256" key="3">
    <source>
        <dbReference type="ARBA" id="ARBA00022989"/>
    </source>
</evidence>
<evidence type="ECO:0000256" key="4">
    <source>
        <dbReference type="ARBA" id="ARBA00023136"/>
    </source>
</evidence>
<dbReference type="Proteomes" id="UP001519887">
    <property type="component" value="Unassembled WGS sequence"/>
</dbReference>